<name>A0AAF3FK79_9BILA</name>
<reference evidence="4" key="1">
    <citation type="submission" date="2024-02" db="UniProtKB">
        <authorList>
            <consortium name="WormBaseParasite"/>
        </authorList>
    </citation>
    <scope>IDENTIFICATION</scope>
</reference>
<keyword evidence="3" id="KW-1185">Reference proteome</keyword>
<dbReference type="SUPFAM" id="SSF52113">
    <property type="entry name" value="BRCT domain"/>
    <property type="match status" value="1"/>
</dbReference>
<dbReference type="PANTHER" id="PTHR16777:SF2">
    <property type="entry name" value="PROTEIN ECT2"/>
    <property type="match status" value="1"/>
</dbReference>
<protein>
    <submittedName>
        <fullName evidence="4">Pebble</fullName>
    </submittedName>
</protein>
<sequence length="663" mass="75671">MDSNPPIISLGFGLIDRRYKALAREAGLKVKKFSPKTDILVSTSVLDENYRVSVSLGIPIVRPVFLEYAASFEENFQLTPDLISKSKLPRFAGARVFFALFTEEEMASKRNLIETYGGSICQSSTDATHVIVPFGEEYPADSQHYVVTDQWITESLNLGWCANEKLFFVTSRQGKLMRRDALRRGQCESGKKTHTSFRKLTQWRTNRADSIKYKRYTQTGELYKNEMETLRKLDALIRIKNLNIYLSPAQSDIVFGNLEALHAVHSRIVDRLAKVFSTWADDSVIGIIFIEESEALEAAYAPYLFRVQYSLESLKAFTQRNPKFKAYIQGCENDRMLGRHKVSDLITAPYQELTNKINVLLKEILKNTPENMPDFASLRQAVFCITEILSRVNEMKRVNAEVEAIYRQIENIPARIVASMRRLQHRCDIESVGGTGEWSRFSRTCLHLIMFDDLLMICQPHQKAISCVNLSNQDAVLSSCKYRQEESVDLSCFRGVLRVLAEGCDTTYIFTIRTEVSDDEWAIRGESLETLIGKLAVEINNASDDRFFTSETIKYTEVDEERKAHLRKLVAAPSFSSSINNENSPIVKLRTYSKRLTSRKRREKSLQRLPEPVLQKAPCLARPKSEYGLRNSMPDLIPLQESSRSLSSSVQLAPIIRDNAMLY</sequence>
<accession>A0AAF3FK79</accession>
<dbReference type="InterPro" id="IPR000219">
    <property type="entry name" value="DH_dom"/>
</dbReference>
<dbReference type="GO" id="GO:0005085">
    <property type="term" value="F:guanyl-nucleotide exchange factor activity"/>
    <property type="evidence" value="ECO:0007669"/>
    <property type="project" value="InterPro"/>
</dbReference>
<dbReference type="PANTHER" id="PTHR16777">
    <property type="entry name" value="PROTEIN ECT2"/>
    <property type="match status" value="1"/>
</dbReference>
<evidence type="ECO:0000313" key="4">
    <source>
        <dbReference type="WBParaSite" id="MBELARI_LOCUS7527"/>
    </source>
</evidence>
<feature type="domain" description="BRCT" evidence="2">
    <location>
        <begin position="86"/>
        <end position="169"/>
    </location>
</feature>
<dbReference type="AlphaFoldDB" id="A0AAF3FK79"/>
<dbReference type="GO" id="GO:0007399">
    <property type="term" value="P:nervous system development"/>
    <property type="evidence" value="ECO:0007669"/>
    <property type="project" value="TreeGrafter"/>
</dbReference>
<dbReference type="GO" id="GO:2000431">
    <property type="term" value="P:regulation of cytokinesis, actomyosin contractile ring assembly"/>
    <property type="evidence" value="ECO:0007669"/>
    <property type="project" value="InterPro"/>
</dbReference>
<dbReference type="GO" id="GO:0005938">
    <property type="term" value="C:cell cortex"/>
    <property type="evidence" value="ECO:0007669"/>
    <property type="project" value="TreeGrafter"/>
</dbReference>
<dbReference type="GO" id="GO:0000281">
    <property type="term" value="P:mitotic cytokinesis"/>
    <property type="evidence" value="ECO:0007669"/>
    <property type="project" value="TreeGrafter"/>
</dbReference>
<dbReference type="GO" id="GO:0005634">
    <property type="term" value="C:nucleus"/>
    <property type="evidence" value="ECO:0007669"/>
    <property type="project" value="InterPro"/>
</dbReference>
<dbReference type="InterPro" id="IPR035899">
    <property type="entry name" value="DBL_dom_sf"/>
</dbReference>
<dbReference type="InterPro" id="IPR026817">
    <property type="entry name" value="Ect2"/>
</dbReference>
<evidence type="ECO:0000259" key="2">
    <source>
        <dbReference type="PROSITE" id="PS50172"/>
    </source>
</evidence>
<proteinExistence type="predicted"/>
<evidence type="ECO:0000313" key="3">
    <source>
        <dbReference type="Proteomes" id="UP000887575"/>
    </source>
</evidence>
<dbReference type="SUPFAM" id="SSF48065">
    <property type="entry name" value="DBL homology domain (DH-domain)"/>
    <property type="match status" value="1"/>
</dbReference>
<dbReference type="Gene3D" id="1.20.900.10">
    <property type="entry name" value="Dbl homology (DH) domain"/>
    <property type="match status" value="1"/>
</dbReference>
<dbReference type="PROSITE" id="PS50172">
    <property type="entry name" value="BRCT"/>
    <property type="match status" value="1"/>
</dbReference>
<dbReference type="WBParaSite" id="MBELARI_LOCUS7527">
    <property type="protein sequence ID" value="MBELARI_LOCUS7527"/>
    <property type="gene ID" value="MBELARI_LOCUS7527"/>
</dbReference>
<evidence type="ECO:0000259" key="1">
    <source>
        <dbReference type="PROSITE" id="PS50010"/>
    </source>
</evidence>
<dbReference type="Proteomes" id="UP000887575">
    <property type="component" value="Unassembled WGS sequence"/>
</dbReference>
<dbReference type="Pfam" id="PF00621">
    <property type="entry name" value="RhoGEF"/>
    <property type="match status" value="1"/>
</dbReference>
<dbReference type="InterPro" id="IPR001357">
    <property type="entry name" value="BRCT_dom"/>
</dbReference>
<dbReference type="PROSITE" id="PS50010">
    <property type="entry name" value="DH_2"/>
    <property type="match status" value="1"/>
</dbReference>
<dbReference type="Gene3D" id="3.40.50.10190">
    <property type="entry name" value="BRCT domain"/>
    <property type="match status" value="1"/>
</dbReference>
<feature type="domain" description="DH" evidence="1">
    <location>
        <begin position="214"/>
        <end position="395"/>
    </location>
</feature>
<dbReference type="SMART" id="SM00325">
    <property type="entry name" value="RhoGEF"/>
    <property type="match status" value="1"/>
</dbReference>
<dbReference type="InterPro" id="IPR036420">
    <property type="entry name" value="BRCT_dom_sf"/>
</dbReference>
<organism evidence="3 4">
    <name type="scientific">Mesorhabditis belari</name>
    <dbReference type="NCBI Taxonomy" id="2138241"/>
    <lineage>
        <taxon>Eukaryota</taxon>
        <taxon>Metazoa</taxon>
        <taxon>Ecdysozoa</taxon>
        <taxon>Nematoda</taxon>
        <taxon>Chromadorea</taxon>
        <taxon>Rhabditida</taxon>
        <taxon>Rhabditina</taxon>
        <taxon>Rhabditomorpha</taxon>
        <taxon>Rhabditoidea</taxon>
        <taxon>Rhabditidae</taxon>
        <taxon>Mesorhabditinae</taxon>
        <taxon>Mesorhabditis</taxon>
    </lineage>
</organism>
<dbReference type="GO" id="GO:0005096">
    <property type="term" value="F:GTPase activator activity"/>
    <property type="evidence" value="ECO:0007669"/>
    <property type="project" value="InterPro"/>
</dbReference>